<evidence type="ECO:0000313" key="2">
    <source>
        <dbReference type="EMBL" id="MDI7921729.1"/>
    </source>
</evidence>
<dbReference type="AlphaFoldDB" id="A0AAE3U062"/>
<comment type="caution">
    <text evidence="2">The sequence shown here is derived from an EMBL/GenBank/DDBJ whole genome shotgun (WGS) entry which is preliminary data.</text>
</comment>
<sequence>MLPLFDMMMRAQNGAGIDAMAKQFNLAQDQVTKAMAALMPAFSSGLKRNSANPYDFTALMQAVSSGNYAKYFEDMSKAFTPQGMADGNTMLGQIFGSKEVSRGIAAQAAQMTGIGQEILKQMMPVMANTLMGGLFKQGMGQIQDYPNPFMNGPMGDMMRQWMESTGFAPKKPEPSIFDNPFTQAMQAMFAGQKATPSPSEADPFAINAFTKMFQDMMGGNFETTPAPAKAPSAEKPEAQKQPASADLSAYNDMIASLFDSGLEVQKNYQKSIESIFDNYMKHGANGAATAGPEKPAP</sequence>
<evidence type="ECO:0000313" key="3">
    <source>
        <dbReference type="Proteomes" id="UP001161580"/>
    </source>
</evidence>
<evidence type="ECO:0000256" key="1">
    <source>
        <dbReference type="SAM" id="MobiDB-lite"/>
    </source>
</evidence>
<dbReference type="Pfam" id="PF06078">
    <property type="entry name" value="DUF937"/>
    <property type="match status" value="1"/>
</dbReference>
<accession>A0AAE3U062</accession>
<organism evidence="2 3">
    <name type="scientific">Ferirhizobium litorale</name>
    <dbReference type="NCBI Taxonomy" id="2927786"/>
    <lineage>
        <taxon>Bacteria</taxon>
        <taxon>Pseudomonadati</taxon>
        <taxon>Pseudomonadota</taxon>
        <taxon>Alphaproteobacteria</taxon>
        <taxon>Hyphomicrobiales</taxon>
        <taxon>Rhizobiaceae</taxon>
        <taxon>Ferirhizobium</taxon>
    </lineage>
</organism>
<dbReference type="Proteomes" id="UP001161580">
    <property type="component" value="Unassembled WGS sequence"/>
</dbReference>
<name>A0AAE3U062_9HYPH</name>
<dbReference type="EMBL" id="JALDYZ010000002">
    <property type="protein sequence ID" value="MDI7921729.1"/>
    <property type="molecule type" value="Genomic_DNA"/>
</dbReference>
<protein>
    <submittedName>
        <fullName evidence="2">DUF937 domain-containing protein</fullName>
    </submittedName>
</protein>
<dbReference type="RefSeq" id="WP_311789148.1">
    <property type="nucleotide sequence ID" value="NZ_JALDYY010000024.1"/>
</dbReference>
<feature type="region of interest" description="Disordered" evidence="1">
    <location>
        <begin position="220"/>
        <end position="243"/>
    </location>
</feature>
<proteinExistence type="predicted"/>
<dbReference type="InterPro" id="IPR009282">
    <property type="entry name" value="DUF937"/>
</dbReference>
<reference evidence="2" key="1">
    <citation type="submission" date="2022-03" db="EMBL/GenBank/DDBJ databases">
        <title>Fererhizobium litorale gen. nov., sp. nov., isolated from sandy sediments of the Sea of Japan seashore.</title>
        <authorList>
            <person name="Romanenko L."/>
            <person name="Kurilenko V."/>
            <person name="Otstavnykh N."/>
            <person name="Svetashev V."/>
            <person name="Tekutyeva L."/>
            <person name="Isaeva M."/>
            <person name="Mikhailov V."/>
        </authorList>
    </citation>
    <scope>NUCLEOTIDE SEQUENCE</scope>
    <source>
        <strain evidence="2">KMM 9576</strain>
    </source>
</reference>
<gene>
    <name evidence="2" type="ORF">MRS75_06465</name>
</gene>
<keyword evidence="3" id="KW-1185">Reference proteome</keyword>